<protein>
    <submittedName>
        <fullName evidence="1">Uncharacterized protein</fullName>
    </submittedName>
</protein>
<organism evidence="1 2">
    <name type="scientific">Christiangramia flava JLT2011</name>
    <dbReference type="NCBI Taxonomy" id="1229726"/>
    <lineage>
        <taxon>Bacteria</taxon>
        <taxon>Pseudomonadati</taxon>
        <taxon>Bacteroidota</taxon>
        <taxon>Flavobacteriia</taxon>
        <taxon>Flavobacteriales</taxon>
        <taxon>Flavobacteriaceae</taxon>
        <taxon>Christiangramia</taxon>
    </lineage>
</organism>
<dbReference type="STRING" id="1229726.GRFL_2212"/>
<dbReference type="PANTHER" id="PTHR17985">
    <property type="entry name" value="SER/THR-RICH PROTEIN T10 IN DGCR REGION"/>
    <property type="match status" value="1"/>
</dbReference>
<dbReference type="RefSeq" id="WP_083646097.1">
    <property type="nucleotide sequence ID" value="NZ_AMRU01000009.1"/>
</dbReference>
<dbReference type="InterPro" id="IPR008551">
    <property type="entry name" value="TANGO2"/>
</dbReference>
<proteinExistence type="predicted"/>
<name>A0A1L7I5R8_9FLAO</name>
<dbReference type="AlphaFoldDB" id="A0A1L7I5R8"/>
<accession>A0A1L7I5R8</accession>
<evidence type="ECO:0000313" key="2">
    <source>
        <dbReference type="Proteomes" id="UP000186230"/>
    </source>
</evidence>
<reference evidence="1 2" key="1">
    <citation type="submission" date="2016-07" db="EMBL/GenBank/DDBJ databases">
        <title>Multi-omics approach to identify versatile polysaccharide utilization systems of a marine flavobacterium Gramella flava.</title>
        <authorList>
            <person name="Tang K."/>
        </authorList>
    </citation>
    <scope>NUCLEOTIDE SEQUENCE [LARGE SCALE GENOMIC DNA]</scope>
    <source>
        <strain evidence="1 2">JLT2011</strain>
    </source>
</reference>
<gene>
    <name evidence="1" type="ORF">GRFL_2212</name>
</gene>
<dbReference type="PANTHER" id="PTHR17985:SF8">
    <property type="entry name" value="TRANSPORT AND GOLGI ORGANIZATION PROTEIN 2 HOMOLOG"/>
    <property type="match status" value="1"/>
</dbReference>
<evidence type="ECO:0000313" key="1">
    <source>
        <dbReference type="EMBL" id="APU68936.1"/>
    </source>
</evidence>
<dbReference type="Pfam" id="PF05742">
    <property type="entry name" value="TANGO2"/>
    <property type="match status" value="1"/>
</dbReference>
<sequence length="240" mass="27930">MCTVTLAPQPDSPNGFVLTSNRDEAISRHALLPEYEKYHSRNLYFPKDAQAGGTWIGVSDLQRCLCLMNGAFEPHIRKAGYRKSRGIVVKDILAETGKLSEVLEHYDLKGIEAFTLVAVDWSNGLQFIELVWDENKKHLQKLSLKPHIWSSSPLYDQNMKKSRRQWFQQFRETHELHADMLRDFHLNTEKDNMEFGLIIDRGFLKTQSVSQIISSDQGIRFWFRDLQSGKEQEERLQFKA</sequence>
<dbReference type="KEGG" id="gfl:GRFL_2212"/>
<dbReference type="OrthoDB" id="4380123at2"/>
<dbReference type="Proteomes" id="UP000186230">
    <property type="component" value="Chromosome"/>
</dbReference>
<dbReference type="EMBL" id="CP016359">
    <property type="protein sequence ID" value="APU68936.1"/>
    <property type="molecule type" value="Genomic_DNA"/>
</dbReference>
<keyword evidence="2" id="KW-1185">Reference proteome</keyword>